<proteinExistence type="predicted"/>
<protein>
    <submittedName>
        <fullName evidence="1">Uncharacterized protein</fullName>
    </submittedName>
</protein>
<organism evidence="1 2">
    <name type="scientific">Mycobacterium seoulense</name>
    <dbReference type="NCBI Taxonomy" id="386911"/>
    <lineage>
        <taxon>Bacteria</taxon>
        <taxon>Bacillati</taxon>
        <taxon>Actinomycetota</taxon>
        <taxon>Actinomycetes</taxon>
        <taxon>Mycobacteriales</taxon>
        <taxon>Mycobacteriaceae</taxon>
        <taxon>Mycobacterium</taxon>
    </lineage>
</organism>
<dbReference type="Proteomes" id="UP000466632">
    <property type="component" value="Chromosome"/>
</dbReference>
<keyword evidence="2" id="KW-1185">Reference proteome</keyword>
<dbReference type="KEGG" id="mseo:MSEO_16440"/>
<reference evidence="1 2" key="1">
    <citation type="journal article" date="2019" name="Emerg. Microbes Infect.">
        <title>Comprehensive subspecies identification of 175 nontuberculous mycobacteria species based on 7547 genomic profiles.</title>
        <authorList>
            <person name="Matsumoto Y."/>
            <person name="Kinjo T."/>
            <person name="Motooka D."/>
            <person name="Nabeya D."/>
            <person name="Jung N."/>
            <person name="Uechi K."/>
            <person name="Horii T."/>
            <person name="Iida T."/>
            <person name="Fujita J."/>
            <person name="Nakamura S."/>
        </authorList>
    </citation>
    <scope>NUCLEOTIDE SEQUENCE [LARGE SCALE GENOMIC DNA]</scope>
    <source>
        <strain evidence="1 2">JCM 16018</strain>
    </source>
</reference>
<sequence>MLLTRMPGLASMVVRHEGRPTVRTFVRQLVVVAMLAFASMAAVTIVTPPVSSADCADGEWWDPTGKVCRPLGVGPQPLACDPGQWWDPTANVCRPLGVGPQPLACDNGWWWDPGANECRPPVVPPAG</sequence>
<gene>
    <name evidence="1" type="ORF">MSEO_16440</name>
</gene>
<evidence type="ECO:0000313" key="1">
    <source>
        <dbReference type="EMBL" id="BBY01145.1"/>
    </source>
</evidence>
<dbReference type="AlphaFoldDB" id="A0A7I7NXG5"/>
<name>A0A7I7NXG5_9MYCO</name>
<accession>A0A7I7NXG5</accession>
<evidence type="ECO:0000313" key="2">
    <source>
        <dbReference type="Proteomes" id="UP000466632"/>
    </source>
</evidence>
<dbReference type="EMBL" id="AP022582">
    <property type="protein sequence ID" value="BBY01145.1"/>
    <property type="molecule type" value="Genomic_DNA"/>
</dbReference>